<dbReference type="GO" id="GO:0004497">
    <property type="term" value="F:monooxygenase activity"/>
    <property type="evidence" value="ECO:0007669"/>
    <property type="project" value="InterPro"/>
</dbReference>
<comment type="caution">
    <text evidence="3">The sequence shown here is derived from an EMBL/GenBank/DDBJ whole genome shotgun (WGS) entry which is preliminary data.</text>
</comment>
<dbReference type="Pfam" id="PF00067">
    <property type="entry name" value="p450"/>
    <property type="match status" value="1"/>
</dbReference>
<keyword evidence="4" id="KW-1185">Reference proteome</keyword>
<keyword evidence="2" id="KW-0479">Metal-binding</keyword>
<organism evidence="3 4">
    <name type="scientific">Mycobacterium helveticum</name>
    <dbReference type="NCBI Taxonomy" id="2592811"/>
    <lineage>
        <taxon>Bacteria</taxon>
        <taxon>Bacillati</taxon>
        <taxon>Actinomycetota</taxon>
        <taxon>Actinomycetes</taxon>
        <taxon>Mycobacteriales</taxon>
        <taxon>Mycobacteriaceae</taxon>
        <taxon>Mycobacterium</taxon>
    </lineage>
</organism>
<dbReference type="EMBL" id="VMQU01000132">
    <property type="protein sequence ID" value="TVS83896.1"/>
    <property type="molecule type" value="Genomic_DNA"/>
</dbReference>
<accession>A0A557XE95</accession>
<sequence>MDIETTEPVRLPPGPRLPKILQGIAFLAARQAVVEALSRRHGGAFTVEVPIFGRTVVVGDPVLVKELFGMGIGVLGRPGHTFGAVIGPGSTWGLDGQAFVERRRLLAPPLHGKRISAYERTIDEEVRREIADWPQGREFATLAPMRRITLRSLLRTVFGAEGAALDRLCRLVPPAVGIGSRIGLMPPAVRRDAGRWSPGGRFAWYRRQIDAVIESLIADARHGPGSERRDDVLALLLRARDDNGEPMPDRHISDELLTLLMAGHESTSTTLAWAVERIRRHPRLLSRLIAEADAGGSELRRATILEVQRSRPVVDATLRRSRKRIRLGDWVIPEDTTLLISLQLANELSFVGATDFNPDRFLAGAPQVTWFPFGGGVNRCIGSAFATMEMDVTLRRLLREFHFVPTDAPGERPHDRGVAIAPRQGGKAVVYRRRR</sequence>
<evidence type="ECO:0000256" key="1">
    <source>
        <dbReference type="ARBA" id="ARBA00010617"/>
    </source>
</evidence>
<dbReference type="InterPro" id="IPR036396">
    <property type="entry name" value="Cyt_P450_sf"/>
</dbReference>
<dbReference type="PRINTS" id="PR00385">
    <property type="entry name" value="P450"/>
</dbReference>
<protein>
    <submittedName>
        <fullName evidence="3">Cytochrome P450</fullName>
    </submittedName>
</protein>
<dbReference type="PANTHER" id="PTHR24305:SF166">
    <property type="entry name" value="CYTOCHROME P450 12A4, MITOCHONDRIAL-RELATED"/>
    <property type="match status" value="1"/>
</dbReference>
<keyword evidence="2" id="KW-0408">Iron</keyword>
<dbReference type="GO" id="GO:0020037">
    <property type="term" value="F:heme binding"/>
    <property type="evidence" value="ECO:0007669"/>
    <property type="project" value="InterPro"/>
</dbReference>
<dbReference type="InterPro" id="IPR002401">
    <property type="entry name" value="Cyt_P450_E_grp-I"/>
</dbReference>
<dbReference type="Proteomes" id="UP000320513">
    <property type="component" value="Unassembled WGS sequence"/>
</dbReference>
<evidence type="ECO:0000313" key="3">
    <source>
        <dbReference type="EMBL" id="TVS83896.1"/>
    </source>
</evidence>
<dbReference type="Gene3D" id="1.10.630.10">
    <property type="entry name" value="Cytochrome P450"/>
    <property type="match status" value="1"/>
</dbReference>
<dbReference type="GO" id="GO:0016705">
    <property type="term" value="F:oxidoreductase activity, acting on paired donors, with incorporation or reduction of molecular oxygen"/>
    <property type="evidence" value="ECO:0007669"/>
    <property type="project" value="InterPro"/>
</dbReference>
<dbReference type="RefSeq" id="WP_144955562.1">
    <property type="nucleotide sequence ID" value="NZ_VMQU01000132.1"/>
</dbReference>
<dbReference type="InterPro" id="IPR050121">
    <property type="entry name" value="Cytochrome_P450_monoxygenase"/>
</dbReference>
<proteinExistence type="inferred from homology"/>
<comment type="similarity">
    <text evidence="1">Belongs to the cytochrome P450 family.</text>
</comment>
<gene>
    <name evidence="3" type="ORF">FPZ47_22790</name>
</gene>
<reference evidence="3 4" key="1">
    <citation type="submission" date="2019-07" db="EMBL/GenBank/DDBJ databases">
        <title>New Mycobacterium species.</title>
        <authorList>
            <person name="Tortoli E."/>
            <person name="Ghielmetti G."/>
            <person name="Friedel U."/>
            <person name="Trovato A."/>
        </authorList>
    </citation>
    <scope>NUCLEOTIDE SEQUENCE [LARGE SCALE GENOMIC DNA]</scope>
    <source>
        <strain evidence="3 4">16-83</strain>
    </source>
</reference>
<name>A0A557XE95_9MYCO</name>
<dbReference type="AlphaFoldDB" id="A0A557XE95"/>
<feature type="binding site" description="axial binding residue" evidence="2">
    <location>
        <position position="380"/>
    </location>
    <ligand>
        <name>heme</name>
        <dbReference type="ChEBI" id="CHEBI:30413"/>
    </ligand>
    <ligandPart>
        <name>Fe</name>
        <dbReference type="ChEBI" id="CHEBI:18248"/>
    </ligandPart>
</feature>
<dbReference type="PANTHER" id="PTHR24305">
    <property type="entry name" value="CYTOCHROME P450"/>
    <property type="match status" value="1"/>
</dbReference>
<dbReference type="SUPFAM" id="SSF48264">
    <property type="entry name" value="Cytochrome P450"/>
    <property type="match status" value="1"/>
</dbReference>
<dbReference type="GO" id="GO:0005506">
    <property type="term" value="F:iron ion binding"/>
    <property type="evidence" value="ECO:0007669"/>
    <property type="project" value="InterPro"/>
</dbReference>
<dbReference type="PRINTS" id="PR00463">
    <property type="entry name" value="EP450I"/>
</dbReference>
<comment type="cofactor">
    <cofactor evidence="2">
        <name>heme</name>
        <dbReference type="ChEBI" id="CHEBI:30413"/>
    </cofactor>
</comment>
<dbReference type="CDD" id="cd11053">
    <property type="entry name" value="CYP110-like"/>
    <property type="match status" value="1"/>
</dbReference>
<evidence type="ECO:0000256" key="2">
    <source>
        <dbReference type="PIRSR" id="PIRSR602401-1"/>
    </source>
</evidence>
<keyword evidence="2" id="KW-0349">Heme</keyword>
<dbReference type="OrthoDB" id="7376058at2"/>
<dbReference type="InterPro" id="IPR001128">
    <property type="entry name" value="Cyt_P450"/>
</dbReference>
<evidence type="ECO:0000313" key="4">
    <source>
        <dbReference type="Proteomes" id="UP000320513"/>
    </source>
</evidence>